<dbReference type="GO" id="GO:0045211">
    <property type="term" value="C:postsynaptic membrane"/>
    <property type="evidence" value="ECO:0007669"/>
    <property type="project" value="InterPro"/>
</dbReference>
<evidence type="ECO:0000313" key="18">
    <source>
        <dbReference type="RefSeq" id="XP_031566341.1"/>
    </source>
</evidence>
<evidence type="ECO:0000256" key="13">
    <source>
        <dbReference type="ARBA" id="ARBA00034099"/>
    </source>
</evidence>
<dbReference type="RefSeq" id="XP_031566341.1">
    <property type="nucleotide sequence ID" value="XM_031710481.1"/>
</dbReference>
<dbReference type="InterPro" id="IPR036734">
    <property type="entry name" value="Neur_chan_lig-bd_sf"/>
</dbReference>
<evidence type="ECO:0000259" key="16">
    <source>
        <dbReference type="Pfam" id="PF02932"/>
    </source>
</evidence>
<keyword evidence="1 14" id="KW-0813">Transport</keyword>
<evidence type="ECO:0000256" key="12">
    <source>
        <dbReference type="ARBA" id="ARBA00023303"/>
    </source>
</evidence>
<feature type="transmembrane region" description="Helical" evidence="14">
    <location>
        <begin position="270"/>
        <end position="288"/>
    </location>
</feature>
<comment type="subcellular location">
    <subcellularLocation>
        <location evidence="13">Synaptic cell membrane</location>
        <topology evidence="13">Multi-pass membrane protein</topology>
    </subcellularLocation>
</comment>
<keyword evidence="12 14" id="KW-0407">Ion channel</keyword>
<keyword evidence="5" id="KW-0770">Synapse</keyword>
<dbReference type="NCBIfam" id="TIGR00860">
    <property type="entry name" value="LIC"/>
    <property type="match status" value="1"/>
</dbReference>
<evidence type="ECO:0000256" key="10">
    <source>
        <dbReference type="ARBA" id="ARBA00023180"/>
    </source>
</evidence>
<name>A0A6P8IHQ3_ACTTE</name>
<dbReference type="InterPro" id="IPR036719">
    <property type="entry name" value="Neuro-gated_channel_TM_sf"/>
</dbReference>
<keyword evidence="10" id="KW-0325">Glycoprotein</keyword>
<dbReference type="SUPFAM" id="SSF63712">
    <property type="entry name" value="Nicotinic receptor ligand binding domain-like"/>
    <property type="match status" value="1"/>
</dbReference>
<reference evidence="18" key="1">
    <citation type="submission" date="2025-08" db="UniProtKB">
        <authorList>
            <consortium name="RefSeq"/>
        </authorList>
    </citation>
    <scope>IDENTIFICATION</scope>
    <source>
        <tissue evidence="18">Tentacle</tissue>
    </source>
</reference>
<feature type="transmembrane region" description="Helical" evidence="14">
    <location>
        <begin position="238"/>
        <end position="258"/>
    </location>
</feature>
<dbReference type="PANTHER" id="PTHR18945">
    <property type="entry name" value="NEUROTRANSMITTER GATED ION CHANNEL"/>
    <property type="match status" value="1"/>
</dbReference>
<dbReference type="AlphaFoldDB" id="A0A6P8IHQ3"/>
<accession>A0A6P8IHQ3</accession>
<evidence type="ECO:0000256" key="14">
    <source>
        <dbReference type="RuleBase" id="RU000687"/>
    </source>
</evidence>
<dbReference type="Proteomes" id="UP000515163">
    <property type="component" value="Unplaced"/>
</dbReference>
<dbReference type="InterPro" id="IPR038050">
    <property type="entry name" value="Neuro_actylchol_rec"/>
</dbReference>
<dbReference type="PRINTS" id="PR00254">
    <property type="entry name" value="NICOTINICR"/>
</dbReference>
<evidence type="ECO:0000256" key="9">
    <source>
        <dbReference type="ARBA" id="ARBA00023170"/>
    </source>
</evidence>
<dbReference type="Pfam" id="PF02931">
    <property type="entry name" value="Neur_chan_LBD"/>
    <property type="match status" value="1"/>
</dbReference>
<dbReference type="KEGG" id="aten:116301425"/>
<feature type="chain" id="PRO_5028519791" evidence="14">
    <location>
        <begin position="23"/>
        <end position="491"/>
    </location>
</feature>
<dbReference type="Pfam" id="PF02932">
    <property type="entry name" value="Neur_chan_memb"/>
    <property type="match status" value="1"/>
</dbReference>
<dbReference type="InterPro" id="IPR006201">
    <property type="entry name" value="Neur_channel"/>
</dbReference>
<gene>
    <name evidence="18" type="primary">LOC116301425</name>
</gene>
<dbReference type="InterPro" id="IPR006029">
    <property type="entry name" value="Neurotrans-gated_channel_TM"/>
</dbReference>
<proteinExistence type="inferred from homology"/>
<keyword evidence="8" id="KW-1015">Disulfide bond</keyword>
<feature type="domain" description="Neurotransmitter-gated ion-channel transmembrane" evidence="16">
    <location>
        <begin position="245"/>
        <end position="484"/>
    </location>
</feature>
<comment type="similarity">
    <text evidence="14">Belongs to the ligand-gated ion channel (TC 1.A.9) family.</text>
</comment>
<evidence type="ECO:0000256" key="2">
    <source>
        <dbReference type="ARBA" id="ARBA00022475"/>
    </source>
</evidence>
<evidence type="ECO:0000256" key="5">
    <source>
        <dbReference type="ARBA" id="ARBA00023018"/>
    </source>
</evidence>
<dbReference type="InterPro" id="IPR002394">
    <property type="entry name" value="Nicotinic_acetylcholine_rcpt"/>
</dbReference>
<organism evidence="17 18">
    <name type="scientific">Actinia tenebrosa</name>
    <name type="common">Australian red waratah sea anemone</name>
    <dbReference type="NCBI Taxonomy" id="6105"/>
    <lineage>
        <taxon>Eukaryota</taxon>
        <taxon>Metazoa</taxon>
        <taxon>Cnidaria</taxon>
        <taxon>Anthozoa</taxon>
        <taxon>Hexacorallia</taxon>
        <taxon>Actiniaria</taxon>
        <taxon>Actiniidae</taxon>
        <taxon>Actinia</taxon>
    </lineage>
</organism>
<keyword evidence="7 14" id="KW-0472">Membrane</keyword>
<dbReference type="CDD" id="cd19051">
    <property type="entry name" value="LGIC_TM_cation"/>
    <property type="match status" value="1"/>
</dbReference>
<feature type="domain" description="Neurotransmitter-gated ion-channel ligand-binding" evidence="15">
    <location>
        <begin position="30"/>
        <end position="238"/>
    </location>
</feature>
<evidence type="ECO:0000256" key="1">
    <source>
        <dbReference type="ARBA" id="ARBA00022448"/>
    </source>
</evidence>
<dbReference type="GO" id="GO:0022848">
    <property type="term" value="F:acetylcholine-gated monoatomic cation-selective channel activity"/>
    <property type="evidence" value="ECO:0007669"/>
    <property type="project" value="InterPro"/>
</dbReference>
<dbReference type="GeneID" id="116301425"/>
<dbReference type="Gene3D" id="2.70.170.10">
    <property type="entry name" value="Neurotransmitter-gated ion-channel ligand-binding domain"/>
    <property type="match status" value="1"/>
</dbReference>
<evidence type="ECO:0000256" key="7">
    <source>
        <dbReference type="ARBA" id="ARBA00023136"/>
    </source>
</evidence>
<feature type="signal peptide" evidence="14">
    <location>
        <begin position="1"/>
        <end position="22"/>
    </location>
</feature>
<evidence type="ECO:0000256" key="4">
    <source>
        <dbReference type="ARBA" id="ARBA00022989"/>
    </source>
</evidence>
<sequence length="491" mass="56041">MRDKNLLTLVLLAVISTIAAHGAHENDIEHKLLADLFTKYNKDARPVINKTEAVEVQFDLAYAQLINLNSKDQILQSKVWLRQMWTNPFLTWDPAKYAGIKSINVDPKLIWKPDIILYNNIGFGETGAVDGFDTKATIRYNGYTEWFAPTEIHSICKIDITFFPFDEQFCTLKFGSWTYTESQLNFTKKRATADMSMYTISGEWDLVNTPAVRHAVKYSCCPDRFLDITYTIHIRRKVLFYLTNLIVPCLVLAMLTVFSFHLPPESGERMGLVITILLGLTVFMLVFTENVPRTSEVTPLIGKYAFTVLCIVAMALLITCCILRVYHKDPDRKIPRVFRKLIFDLLGPMLLMKPPVEESFALEAEKGRTMLNLTKAKGTPYDLHHISNYSSPLELDKLAVRLEPPQTSLPNGKVFHSSVVSNMSQDASEEKLDEIANYVHTIVDHIKEMKTTEGKVGEWRYAAAVLDCFFFWVILIIILGSTLAFYFMIPF</sequence>
<keyword evidence="11" id="KW-1071">Ligand-gated ion channel</keyword>
<keyword evidence="17" id="KW-1185">Reference proteome</keyword>
<dbReference type="Gene3D" id="1.20.58.390">
    <property type="entry name" value="Neurotransmitter-gated ion-channel transmembrane domain"/>
    <property type="match status" value="2"/>
</dbReference>
<evidence type="ECO:0000313" key="17">
    <source>
        <dbReference type="Proteomes" id="UP000515163"/>
    </source>
</evidence>
<dbReference type="FunCoup" id="A0A6P8IHQ3">
    <property type="interactions" value="739"/>
</dbReference>
<dbReference type="GO" id="GO:0004888">
    <property type="term" value="F:transmembrane signaling receptor activity"/>
    <property type="evidence" value="ECO:0007669"/>
    <property type="project" value="InterPro"/>
</dbReference>
<dbReference type="OrthoDB" id="5975154at2759"/>
<dbReference type="SUPFAM" id="SSF90112">
    <property type="entry name" value="Neurotransmitter-gated ion-channel transmembrane pore"/>
    <property type="match status" value="1"/>
</dbReference>
<dbReference type="InParanoid" id="A0A6P8IHQ3"/>
<keyword evidence="9" id="KW-0675">Receptor</keyword>
<evidence type="ECO:0000256" key="8">
    <source>
        <dbReference type="ARBA" id="ARBA00023157"/>
    </source>
</evidence>
<feature type="transmembrane region" description="Helical" evidence="14">
    <location>
        <begin position="469"/>
        <end position="489"/>
    </location>
</feature>
<keyword evidence="2" id="KW-1003">Cell membrane</keyword>
<dbReference type="FunFam" id="2.70.170.10:FF:000005">
    <property type="entry name" value="Neuronal nicotinic acetylcholine receptor alpha4 subunit"/>
    <property type="match status" value="1"/>
</dbReference>
<dbReference type="CDD" id="cd18997">
    <property type="entry name" value="LGIC_ECD_nAChR"/>
    <property type="match status" value="1"/>
</dbReference>
<evidence type="ECO:0000259" key="15">
    <source>
        <dbReference type="Pfam" id="PF02931"/>
    </source>
</evidence>
<dbReference type="InterPro" id="IPR006202">
    <property type="entry name" value="Neur_chan_lig-bd"/>
</dbReference>
<protein>
    <submittedName>
        <fullName evidence="18">Neuronal acetylcholine receptor subunit alpha-6-like</fullName>
    </submittedName>
</protein>
<evidence type="ECO:0000256" key="3">
    <source>
        <dbReference type="ARBA" id="ARBA00022692"/>
    </source>
</evidence>
<keyword evidence="3 14" id="KW-0812">Transmembrane</keyword>
<dbReference type="PROSITE" id="PS00236">
    <property type="entry name" value="NEUROTR_ION_CHANNEL"/>
    <property type="match status" value="1"/>
</dbReference>
<keyword evidence="6 14" id="KW-0406">Ion transport</keyword>
<evidence type="ECO:0000256" key="6">
    <source>
        <dbReference type="ARBA" id="ARBA00023065"/>
    </source>
</evidence>
<feature type="transmembrane region" description="Helical" evidence="14">
    <location>
        <begin position="304"/>
        <end position="326"/>
    </location>
</feature>
<dbReference type="FunFam" id="1.20.58.390:FF:000043">
    <property type="entry name" value="AcetylCholine Receptor"/>
    <property type="match status" value="1"/>
</dbReference>
<dbReference type="PRINTS" id="PR00252">
    <property type="entry name" value="NRIONCHANNEL"/>
</dbReference>
<dbReference type="InterPro" id="IPR018000">
    <property type="entry name" value="Neurotransmitter_ion_chnl_CS"/>
</dbReference>
<evidence type="ECO:0000256" key="11">
    <source>
        <dbReference type="ARBA" id="ARBA00023286"/>
    </source>
</evidence>
<keyword evidence="14" id="KW-0732">Signal</keyword>
<keyword evidence="4 14" id="KW-1133">Transmembrane helix</keyword>